<organism evidence="2 3">
    <name type="scientific">Lysobacter brunescens</name>
    <dbReference type="NCBI Taxonomy" id="262323"/>
    <lineage>
        <taxon>Bacteria</taxon>
        <taxon>Pseudomonadati</taxon>
        <taxon>Pseudomonadota</taxon>
        <taxon>Gammaproteobacteria</taxon>
        <taxon>Lysobacterales</taxon>
        <taxon>Lysobacteraceae</taxon>
        <taxon>Lysobacter</taxon>
    </lineage>
</organism>
<feature type="transmembrane region" description="Helical" evidence="1">
    <location>
        <begin position="499"/>
        <end position="519"/>
    </location>
</feature>
<dbReference type="EMBL" id="JBHTIF010000001">
    <property type="protein sequence ID" value="MFD0725021.1"/>
    <property type="molecule type" value="Genomic_DNA"/>
</dbReference>
<dbReference type="RefSeq" id="WP_386822646.1">
    <property type="nucleotide sequence ID" value="NZ_JBHTIF010000001.1"/>
</dbReference>
<feature type="transmembrane region" description="Helical" evidence="1">
    <location>
        <begin position="376"/>
        <end position="394"/>
    </location>
</feature>
<feature type="transmembrane region" description="Helical" evidence="1">
    <location>
        <begin position="415"/>
        <end position="440"/>
    </location>
</feature>
<feature type="transmembrane region" description="Helical" evidence="1">
    <location>
        <begin position="473"/>
        <end position="493"/>
    </location>
</feature>
<gene>
    <name evidence="2" type="ORF">ACFQ0E_05340</name>
</gene>
<name>A0ABW2Y992_9GAMM</name>
<reference evidence="3" key="1">
    <citation type="journal article" date="2019" name="Int. J. Syst. Evol. Microbiol.">
        <title>The Global Catalogue of Microorganisms (GCM) 10K type strain sequencing project: providing services to taxonomists for standard genome sequencing and annotation.</title>
        <authorList>
            <consortium name="The Broad Institute Genomics Platform"/>
            <consortium name="The Broad Institute Genome Sequencing Center for Infectious Disease"/>
            <person name="Wu L."/>
            <person name="Ma J."/>
        </authorList>
    </citation>
    <scope>NUCLEOTIDE SEQUENCE [LARGE SCALE GENOMIC DNA]</scope>
    <source>
        <strain evidence="3">CCUG 55585</strain>
    </source>
</reference>
<evidence type="ECO:0000313" key="3">
    <source>
        <dbReference type="Proteomes" id="UP001597110"/>
    </source>
</evidence>
<keyword evidence="1" id="KW-0472">Membrane</keyword>
<feature type="transmembrane region" description="Helical" evidence="1">
    <location>
        <begin position="157"/>
        <end position="179"/>
    </location>
</feature>
<keyword evidence="1" id="KW-1133">Transmembrane helix</keyword>
<feature type="transmembrane region" description="Helical" evidence="1">
    <location>
        <begin position="446"/>
        <end position="466"/>
    </location>
</feature>
<feature type="transmembrane region" description="Helical" evidence="1">
    <location>
        <begin position="280"/>
        <end position="301"/>
    </location>
</feature>
<feature type="transmembrane region" description="Helical" evidence="1">
    <location>
        <begin position="353"/>
        <end position="370"/>
    </location>
</feature>
<protein>
    <submittedName>
        <fullName evidence="2">ABC transporter permease</fullName>
    </submittedName>
</protein>
<accession>A0ABW2Y992</accession>
<feature type="transmembrane region" description="Helical" evidence="1">
    <location>
        <begin position="67"/>
        <end position="90"/>
    </location>
</feature>
<comment type="caution">
    <text evidence="2">The sequence shown here is derived from an EMBL/GenBank/DDBJ whole genome shotgun (WGS) entry which is preliminary data.</text>
</comment>
<feature type="transmembrane region" description="Helical" evidence="1">
    <location>
        <begin position="191"/>
        <end position="208"/>
    </location>
</feature>
<proteinExistence type="predicted"/>
<dbReference type="Proteomes" id="UP001597110">
    <property type="component" value="Unassembled WGS sequence"/>
</dbReference>
<keyword evidence="3" id="KW-1185">Reference proteome</keyword>
<evidence type="ECO:0000313" key="2">
    <source>
        <dbReference type="EMBL" id="MFD0725021.1"/>
    </source>
</evidence>
<keyword evidence="1" id="KW-0812">Transmembrane</keyword>
<feature type="transmembrane region" description="Helical" evidence="1">
    <location>
        <begin position="121"/>
        <end position="145"/>
    </location>
</feature>
<sequence>MGMLDMSAFQRVFAILLADLRERMRTPRFWVVLAVMTAATWWCFPPVDAGYSTLSLVDGSRGRYSSGWMGMGLGLIYSSLLLNLVGFYLVRGTLTRDFETRVWQLLVATPMTRGGYLLAKWASHMVVFGAIMLTGVVVALVAQWVRAEDRHIDLLELVKPLLLLSVPSLALTAMFAIWFDLVPWLRRTGGNVLFFIVWTTMLTLSVAGQDGKGRPQPQGWTSDPSGMIVAAREFSRVREAQTGKALPFGFNLGGDRVTETSEFFDWPTWHPEGKLVASRALWLLLAMLGTLAAAPLLDWAAARGLGKTKARSGGGRALRWLHRLFDRALDPFARGPLGILAVAELKLVLRQRAWWWWLAALGVMGAQFGAPEGMRVGLLLAWVLPLDVLARGVLRERDHGTGALVFTAPNALPRLLAARFLVGFAMLLALSLPAMLRLVASEPLSALAALAAMLSITSWGLCLGALCRNPRPFELLMLCVAYVCLQGAALLAVTTQPAWTLTVHAIGLLPAWLLLAWAWPRLARR</sequence>
<feature type="transmembrane region" description="Helical" evidence="1">
    <location>
        <begin position="29"/>
        <end position="47"/>
    </location>
</feature>
<evidence type="ECO:0000256" key="1">
    <source>
        <dbReference type="SAM" id="Phobius"/>
    </source>
</evidence>